<comment type="caution">
    <text evidence="3">The sequence shown here is derived from an EMBL/GenBank/DDBJ whole genome shotgun (WGS) entry which is preliminary data.</text>
</comment>
<gene>
    <name evidence="3" type="ORF">X943_000344</name>
</gene>
<dbReference type="EMBL" id="JAHBMH010000044">
    <property type="protein sequence ID" value="KAK1935912.1"/>
    <property type="molecule type" value="Genomic_DNA"/>
</dbReference>
<proteinExistence type="predicted"/>
<name>A0AAD9GCL5_BABDI</name>
<evidence type="ECO:0000313" key="4">
    <source>
        <dbReference type="Proteomes" id="UP001195914"/>
    </source>
</evidence>
<keyword evidence="4" id="KW-1185">Reference proteome</keyword>
<dbReference type="Proteomes" id="UP001195914">
    <property type="component" value="Unassembled WGS sequence"/>
</dbReference>
<evidence type="ECO:0000313" key="3">
    <source>
        <dbReference type="EMBL" id="KAK1935912.1"/>
    </source>
</evidence>
<dbReference type="AlphaFoldDB" id="A0AAD9GCL5"/>
<feature type="chain" id="PRO_5041926867" evidence="2">
    <location>
        <begin position="26"/>
        <end position="139"/>
    </location>
</feature>
<keyword evidence="2" id="KW-0732">Signal</keyword>
<sequence>MNTYKILNAAALCLLTFAFHGKTASCGFFNWFGSSKKAEKGPKKRGLDLIDELGVRSPKELEEFDVIDGKLIPKSEAAKKRGNTAEQSAPANSSGASMNPNGSTVMPKANGVPTTSAFVSSGPAQGSSGSASEAHNKGE</sequence>
<reference evidence="3" key="1">
    <citation type="journal article" date="2014" name="Nucleic Acids Res.">
        <title>The evolutionary dynamics of variant antigen genes in Babesia reveal a history of genomic innovation underlying host-parasite interaction.</title>
        <authorList>
            <person name="Jackson A.P."/>
            <person name="Otto T.D."/>
            <person name="Darby A."/>
            <person name="Ramaprasad A."/>
            <person name="Xia D."/>
            <person name="Echaide I.E."/>
            <person name="Farber M."/>
            <person name="Gahlot S."/>
            <person name="Gamble J."/>
            <person name="Gupta D."/>
            <person name="Gupta Y."/>
            <person name="Jackson L."/>
            <person name="Malandrin L."/>
            <person name="Malas T.B."/>
            <person name="Moussa E."/>
            <person name="Nair M."/>
            <person name="Reid A.J."/>
            <person name="Sanders M."/>
            <person name="Sharma J."/>
            <person name="Tracey A."/>
            <person name="Quail M.A."/>
            <person name="Weir W."/>
            <person name="Wastling J.M."/>
            <person name="Hall N."/>
            <person name="Willadsen P."/>
            <person name="Lingelbach K."/>
            <person name="Shiels B."/>
            <person name="Tait A."/>
            <person name="Berriman M."/>
            <person name="Allred D.R."/>
            <person name="Pain A."/>
        </authorList>
    </citation>
    <scope>NUCLEOTIDE SEQUENCE</scope>
    <source>
        <strain evidence="3">1802A</strain>
    </source>
</reference>
<feature type="region of interest" description="Disordered" evidence="1">
    <location>
        <begin position="72"/>
        <end position="139"/>
    </location>
</feature>
<reference evidence="3" key="2">
    <citation type="submission" date="2021-05" db="EMBL/GenBank/DDBJ databases">
        <authorList>
            <person name="Pain A."/>
        </authorList>
    </citation>
    <scope>NUCLEOTIDE SEQUENCE</scope>
    <source>
        <strain evidence="3">1802A</strain>
    </source>
</reference>
<feature type="signal peptide" evidence="2">
    <location>
        <begin position="1"/>
        <end position="25"/>
    </location>
</feature>
<evidence type="ECO:0000256" key="1">
    <source>
        <dbReference type="SAM" id="MobiDB-lite"/>
    </source>
</evidence>
<feature type="compositionally biased region" description="Polar residues" evidence="1">
    <location>
        <begin position="84"/>
        <end position="104"/>
    </location>
</feature>
<protein>
    <submittedName>
        <fullName evidence="3">Uncharacterized protein</fullName>
    </submittedName>
</protein>
<evidence type="ECO:0000256" key="2">
    <source>
        <dbReference type="SAM" id="SignalP"/>
    </source>
</evidence>
<organism evidence="3 4">
    <name type="scientific">Babesia divergens</name>
    <dbReference type="NCBI Taxonomy" id="32595"/>
    <lineage>
        <taxon>Eukaryota</taxon>
        <taxon>Sar</taxon>
        <taxon>Alveolata</taxon>
        <taxon>Apicomplexa</taxon>
        <taxon>Aconoidasida</taxon>
        <taxon>Piroplasmida</taxon>
        <taxon>Babesiidae</taxon>
        <taxon>Babesia</taxon>
    </lineage>
</organism>
<accession>A0AAD9GCL5</accession>
<feature type="compositionally biased region" description="Low complexity" evidence="1">
    <location>
        <begin position="120"/>
        <end position="133"/>
    </location>
</feature>